<dbReference type="InterPro" id="IPR036280">
    <property type="entry name" value="Multihaem_cyt_sf"/>
</dbReference>
<dbReference type="SUPFAM" id="SSF48695">
    <property type="entry name" value="Multiheme cytochromes"/>
    <property type="match status" value="1"/>
</dbReference>
<reference evidence="1" key="1">
    <citation type="journal article" date="2020" name="mSystems">
        <title>Genome- and Community-Level Interaction Insights into Carbon Utilization and Element Cycling Functions of Hydrothermarchaeota in Hydrothermal Sediment.</title>
        <authorList>
            <person name="Zhou Z."/>
            <person name="Liu Y."/>
            <person name="Xu W."/>
            <person name="Pan J."/>
            <person name="Luo Z.H."/>
            <person name="Li M."/>
        </authorList>
    </citation>
    <scope>NUCLEOTIDE SEQUENCE [LARGE SCALE GENOMIC DNA]</scope>
    <source>
        <strain evidence="1">SpSt-70</strain>
    </source>
</reference>
<accession>A0A7C2H429</accession>
<name>A0A7C2H429_DICTH</name>
<protein>
    <submittedName>
        <fullName evidence="1">C_GCAxxG_C_C family protein</fullName>
    </submittedName>
</protein>
<dbReference type="NCBIfam" id="TIGR01909">
    <property type="entry name" value="C_GCAxxG_C_C"/>
    <property type="match status" value="1"/>
</dbReference>
<proteinExistence type="predicted"/>
<evidence type="ECO:0000313" key="1">
    <source>
        <dbReference type="EMBL" id="HGK24586.1"/>
    </source>
</evidence>
<gene>
    <name evidence="1" type="ORF">ENU78_09225</name>
</gene>
<organism evidence="1">
    <name type="scientific">Dictyoglomus thermophilum</name>
    <dbReference type="NCBI Taxonomy" id="14"/>
    <lineage>
        <taxon>Bacteria</taxon>
        <taxon>Pseudomonadati</taxon>
        <taxon>Dictyoglomota</taxon>
        <taxon>Dictyoglomia</taxon>
        <taxon>Dictyoglomales</taxon>
        <taxon>Dictyoglomaceae</taxon>
        <taxon>Dictyoglomus</taxon>
    </lineage>
</organism>
<comment type="caution">
    <text evidence="1">The sequence shown here is derived from an EMBL/GenBank/DDBJ whole genome shotgun (WGS) entry which is preliminary data.</text>
</comment>
<dbReference type="EMBL" id="DTDV01000023">
    <property type="protein sequence ID" value="HGK24586.1"/>
    <property type="molecule type" value="Genomic_DNA"/>
</dbReference>
<dbReference type="AlphaFoldDB" id="A0A7C2H429"/>
<dbReference type="Pfam" id="PF09719">
    <property type="entry name" value="C_GCAxxG_C_C"/>
    <property type="match status" value="1"/>
</dbReference>
<sequence>MEKIEKALESFKKGYNCSQSVFSAYSDIFNVDRNTALLIASGLGGGIGRTGNVCGAVTGAVLILGLKYGFFKEDEIDLGKERVYSKVKEFLKRFEEENKSIICKELIGVDIETEEGLKKAKEEKIFGNICPKFVESACKILEEMIK</sequence>
<dbReference type="InterPro" id="IPR010181">
    <property type="entry name" value="CGCAxxGCC_motif"/>
</dbReference>